<dbReference type="Gene3D" id="3.40.50.2300">
    <property type="match status" value="1"/>
</dbReference>
<dbReference type="Gene3D" id="3.30.565.10">
    <property type="entry name" value="Histidine kinase-like ATPase, C-terminal domain"/>
    <property type="match status" value="1"/>
</dbReference>
<dbReference type="PATRIC" id="fig|1303518.3.peg.667"/>
<dbReference type="InterPro" id="IPR036097">
    <property type="entry name" value="HisK_dim/P_sf"/>
</dbReference>
<dbReference type="PANTHER" id="PTHR43065">
    <property type="entry name" value="SENSOR HISTIDINE KINASE"/>
    <property type="match status" value="1"/>
</dbReference>
<dbReference type="eggNOG" id="COG4191">
    <property type="taxonomic scope" value="Bacteria"/>
</dbReference>
<feature type="domain" description="PAC" evidence="14">
    <location>
        <begin position="304"/>
        <end position="355"/>
    </location>
</feature>
<accession>S0EVS2</accession>
<evidence type="ECO:0000256" key="2">
    <source>
        <dbReference type="ARBA" id="ARBA00012438"/>
    </source>
</evidence>
<keyword evidence="3 9" id="KW-0597">Phosphoprotein</keyword>
<keyword evidence="10" id="KW-0812">Transmembrane</keyword>
<gene>
    <name evidence="15" type="ORF">CCALI_00662</name>
</gene>
<feature type="domain" description="PAS" evidence="13">
    <location>
        <begin position="230"/>
        <end position="300"/>
    </location>
</feature>
<dbReference type="InterPro" id="IPR001610">
    <property type="entry name" value="PAC"/>
</dbReference>
<dbReference type="Pfam" id="PF05227">
    <property type="entry name" value="CHASE3"/>
    <property type="match status" value="1"/>
</dbReference>
<dbReference type="Gene3D" id="3.30.450.20">
    <property type="entry name" value="PAS domain"/>
    <property type="match status" value="1"/>
</dbReference>
<dbReference type="Pfam" id="PF00512">
    <property type="entry name" value="HisKA"/>
    <property type="match status" value="1"/>
</dbReference>
<feature type="domain" description="Response regulatory" evidence="12">
    <location>
        <begin position="612"/>
        <end position="728"/>
    </location>
</feature>
<keyword evidence="16" id="KW-1185">Reference proteome</keyword>
<feature type="transmembrane region" description="Helical" evidence="10">
    <location>
        <begin position="181"/>
        <end position="203"/>
    </location>
</feature>
<dbReference type="FunCoup" id="S0EVS2">
    <property type="interactions" value="126"/>
</dbReference>
<evidence type="ECO:0000256" key="5">
    <source>
        <dbReference type="ARBA" id="ARBA00022741"/>
    </source>
</evidence>
<dbReference type="CDD" id="cd00082">
    <property type="entry name" value="HisKA"/>
    <property type="match status" value="1"/>
</dbReference>
<dbReference type="GO" id="GO:0000155">
    <property type="term" value="F:phosphorelay sensor kinase activity"/>
    <property type="evidence" value="ECO:0007669"/>
    <property type="project" value="InterPro"/>
</dbReference>
<evidence type="ECO:0000259" key="14">
    <source>
        <dbReference type="PROSITE" id="PS50113"/>
    </source>
</evidence>
<evidence type="ECO:0000313" key="15">
    <source>
        <dbReference type="EMBL" id="CCW34487.1"/>
    </source>
</evidence>
<dbReference type="EMBL" id="HF951689">
    <property type="protein sequence ID" value="CCW34487.1"/>
    <property type="molecule type" value="Genomic_DNA"/>
</dbReference>
<dbReference type="SMART" id="SM00091">
    <property type="entry name" value="PAS"/>
    <property type="match status" value="1"/>
</dbReference>
<dbReference type="GO" id="GO:0006355">
    <property type="term" value="P:regulation of DNA-templated transcription"/>
    <property type="evidence" value="ECO:0007669"/>
    <property type="project" value="InterPro"/>
</dbReference>
<dbReference type="InterPro" id="IPR011006">
    <property type="entry name" value="CheY-like_superfamily"/>
</dbReference>
<evidence type="ECO:0000313" key="16">
    <source>
        <dbReference type="Proteomes" id="UP000014227"/>
    </source>
</evidence>
<dbReference type="Pfam" id="PF00989">
    <property type="entry name" value="PAS"/>
    <property type="match status" value="1"/>
</dbReference>
<dbReference type="SUPFAM" id="SSF55785">
    <property type="entry name" value="PYP-like sensor domain (PAS domain)"/>
    <property type="match status" value="1"/>
</dbReference>
<dbReference type="HOGENOM" id="CLU_000445_114_51_0"/>
<dbReference type="SUPFAM" id="SSF47384">
    <property type="entry name" value="Homodimeric domain of signal transducing histidine kinase"/>
    <property type="match status" value="1"/>
</dbReference>
<dbReference type="eggNOG" id="COG0784">
    <property type="taxonomic scope" value="Bacteria"/>
</dbReference>
<dbReference type="InterPro" id="IPR001789">
    <property type="entry name" value="Sig_transdc_resp-reg_receiver"/>
</dbReference>
<feature type="modified residue" description="4-aspartylphosphate" evidence="9">
    <location>
        <position position="663"/>
    </location>
</feature>
<dbReference type="InterPro" id="IPR036890">
    <property type="entry name" value="HATPase_C_sf"/>
</dbReference>
<dbReference type="PROSITE" id="PS50109">
    <property type="entry name" value="HIS_KIN"/>
    <property type="match status" value="1"/>
</dbReference>
<dbReference type="KEGG" id="ccz:CCALI_00662"/>
<dbReference type="OrthoDB" id="9770473at2"/>
<evidence type="ECO:0000256" key="4">
    <source>
        <dbReference type="ARBA" id="ARBA00022679"/>
    </source>
</evidence>
<evidence type="ECO:0000259" key="12">
    <source>
        <dbReference type="PROSITE" id="PS50110"/>
    </source>
</evidence>
<dbReference type="Gene3D" id="1.10.287.130">
    <property type="match status" value="1"/>
</dbReference>
<dbReference type="AlphaFoldDB" id="S0EVS2"/>
<evidence type="ECO:0000256" key="1">
    <source>
        <dbReference type="ARBA" id="ARBA00000085"/>
    </source>
</evidence>
<dbReference type="SMART" id="SM00448">
    <property type="entry name" value="REC"/>
    <property type="match status" value="1"/>
</dbReference>
<dbReference type="PRINTS" id="PR00344">
    <property type="entry name" value="BCTRLSENSOR"/>
</dbReference>
<keyword evidence="7" id="KW-0067">ATP-binding</keyword>
<comment type="catalytic activity">
    <reaction evidence="1">
        <text>ATP + protein L-histidine = ADP + protein N-phospho-L-histidine.</text>
        <dbReference type="EC" id="2.7.13.3"/>
    </reaction>
</comment>
<proteinExistence type="predicted"/>
<keyword evidence="5" id="KW-0547">Nucleotide-binding</keyword>
<dbReference type="eggNOG" id="COG5278">
    <property type="taxonomic scope" value="Bacteria"/>
</dbReference>
<dbReference type="PROSITE" id="PS50113">
    <property type="entry name" value="PAC"/>
    <property type="match status" value="1"/>
</dbReference>
<dbReference type="NCBIfam" id="TIGR00229">
    <property type="entry name" value="sensory_box"/>
    <property type="match status" value="1"/>
</dbReference>
<evidence type="ECO:0000256" key="10">
    <source>
        <dbReference type="SAM" id="Phobius"/>
    </source>
</evidence>
<evidence type="ECO:0000256" key="8">
    <source>
        <dbReference type="ARBA" id="ARBA00023012"/>
    </source>
</evidence>
<keyword evidence="10" id="KW-0472">Membrane</keyword>
<dbReference type="InterPro" id="IPR000014">
    <property type="entry name" value="PAS"/>
</dbReference>
<dbReference type="InterPro" id="IPR007891">
    <property type="entry name" value="CHASE3"/>
</dbReference>
<dbReference type="SMART" id="SM00387">
    <property type="entry name" value="HATPase_c"/>
    <property type="match status" value="1"/>
</dbReference>
<dbReference type="GO" id="GO:0005524">
    <property type="term" value="F:ATP binding"/>
    <property type="evidence" value="ECO:0007669"/>
    <property type="project" value="UniProtKB-KW"/>
</dbReference>
<keyword evidence="8" id="KW-0902">Two-component regulatory system</keyword>
<dbReference type="RefSeq" id="WP_016482049.1">
    <property type="nucleotide sequence ID" value="NC_021487.1"/>
</dbReference>
<dbReference type="PROSITE" id="PS50110">
    <property type="entry name" value="RESPONSE_REGULATORY"/>
    <property type="match status" value="1"/>
</dbReference>
<name>S0EVS2_CHTCT</name>
<evidence type="ECO:0000259" key="11">
    <source>
        <dbReference type="PROSITE" id="PS50109"/>
    </source>
</evidence>
<dbReference type="EC" id="2.7.13.3" evidence="2"/>
<dbReference type="CDD" id="cd00130">
    <property type="entry name" value="PAS"/>
    <property type="match status" value="1"/>
</dbReference>
<dbReference type="SUPFAM" id="SSF52172">
    <property type="entry name" value="CheY-like"/>
    <property type="match status" value="1"/>
</dbReference>
<dbReference type="InterPro" id="IPR035965">
    <property type="entry name" value="PAS-like_dom_sf"/>
</dbReference>
<dbReference type="STRING" id="454171.CP488_00491"/>
<feature type="transmembrane region" description="Helical" evidence="10">
    <location>
        <begin position="15"/>
        <end position="38"/>
    </location>
</feature>
<dbReference type="InterPro" id="IPR000700">
    <property type="entry name" value="PAS-assoc_C"/>
</dbReference>
<dbReference type="InterPro" id="IPR003661">
    <property type="entry name" value="HisK_dim/P_dom"/>
</dbReference>
<dbReference type="InterPro" id="IPR013767">
    <property type="entry name" value="PAS_fold"/>
</dbReference>
<dbReference type="Pfam" id="PF00072">
    <property type="entry name" value="Response_reg"/>
    <property type="match status" value="1"/>
</dbReference>
<evidence type="ECO:0000256" key="3">
    <source>
        <dbReference type="ARBA" id="ARBA00022553"/>
    </source>
</evidence>
<keyword evidence="10" id="KW-1133">Transmembrane helix</keyword>
<keyword evidence="6" id="KW-0418">Kinase</keyword>
<dbReference type="Proteomes" id="UP000014227">
    <property type="component" value="Chromosome I"/>
</dbReference>
<sequence>MPYTLPDTNIFRRRFFSSLAIPLGAEAILIGVLFWNVLALRNAIFWVNHTYQVVSNAENLQRNFNEAESAYLHFLIFHSPTSLTTYQAVTVSLSRSISSLQREIADNPIQVRRLNTVKTLLADWRYATQKNIAAPTRSSVLKAVALHAFRAHQNLDVLLGAFIGEEKRLLTQRLRTYSDNLILMFAIIGLLSLTSITLVFWGFNNLRTLSSNYERSLTLGRSQFDQLQKEKEFRDKVLENSVISIVVIAREGRFSYVNQKAAQLLGYTPEELIGQSFLMAVPPDEAERLQAMFDRTLHEKSSVTDVEVRALRKDGSIRNVVFGWVPLLSENEVIGLVACGMDITEKKRLEQELLAAQKLESLGRLAGGIAHDFNNVLTAIFGYMELASEELPPNHPVQVRLRDTERAAESAATLTQQLLAFARRQIIQPRLIRLDELVQNIQPMLQRLIGENIELRVKVEQVHLVKVDPGQMEQILVNLAVNARDAMPEGGVLTIGVEDVFIDETYAQRHEEVRPGNYVMLTVSDTGVGMDQSIHQHIFEPFFTTKPQGRGTGLGLATCYGIVKQAGGHIWLYSEPGHGTTFKIFLPHAEGAPEELQPHESTLPPVPKGTETILLAEDEPSVREVAASALRAQGYTVLEAGSGDEAIRLAERHPDPIHLLITDAIMPSMSGRDLAEHLRQTRKVEKVLYISGYTENAIVHQGVLEQGIFFLPKPFTPSGLLRKVREVLDSPA</sequence>
<evidence type="ECO:0000259" key="13">
    <source>
        <dbReference type="PROSITE" id="PS50112"/>
    </source>
</evidence>
<protein>
    <recommendedName>
        <fullName evidence="2">histidine kinase</fullName>
        <ecNumber evidence="2">2.7.13.3</ecNumber>
    </recommendedName>
</protein>
<dbReference type="InParanoid" id="S0EVS2"/>
<feature type="domain" description="Histidine kinase" evidence="11">
    <location>
        <begin position="368"/>
        <end position="590"/>
    </location>
</feature>
<organism evidence="15 16">
    <name type="scientific">Chthonomonas calidirosea (strain DSM 23976 / ICMP 18418 / T49)</name>
    <dbReference type="NCBI Taxonomy" id="1303518"/>
    <lineage>
        <taxon>Bacteria</taxon>
        <taxon>Bacillati</taxon>
        <taxon>Armatimonadota</taxon>
        <taxon>Chthonomonadia</taxon>
        <taxon>Chthonomonadales</taxon>
        <taxon>Chthonomonadaceae</taxon>
        <taxon>Chthonomonas</taxon>
    </lineage>
</organism>
<dbReference type="InterPro" id="IPR003594">
    <property type="entry name" value="HATPase_dom"/>
</dbReference>
<dbReference type="InterPro" id="IPR004358">
    <property type="entry name" value="Sig_transdc_His_kin-like_C"/>
</dbReference>
<dbReference type="SMART" id="SM00388">
    <property type="entry name" value="HisKA"/>
    <property type="match status" value="1"/>
</dbReference>
<dbReference type="SMART" id="SM00086">
    <property type="entry name" value="PAC"/>
    <property type="match status" value="1"/>
</dbReference>
<evidence type="ECO:0000256" key="6">
    <source>
        <dbReference type="ARBA" id="ARBA00022777"/>
    </source>
</evidence>
<reference evidence="16" key="1">
    <citation type="submission" date="2013-03" db="EMBL/GenBank/DDBJ databases">
        <title>Genome sequence of Chthonomonas calidirosea, the first sequenced genome from the Armatimonadetes phylum (formally candidate division OP10).</title>
        <authorList>
            <person name="Lee K.C.Y."/>
            <person name="Morgan X.C."/>
            <person name="Dunfield P.F."/>
            <person name="Tamas I."/>
            <person name="Houghton K.M."/>
            <person name="Vyssotski M."/>
            <person name="Ryan J.L.J."/>
            <person name="Lagutin K."/>
            <person name="McDonald I.R."/>
            <person name="Stott M.B."/>
        </authorList>
    </citation>
    <scope>NUCLEOTIDE SEQUENCE [LARGE SCALE GENOMIC DNA]</scope>
    <source>
        <strain evidence="16">DSM 23976 / ICMP 18418 / T49</strain>
    </source>
</reference>
<keyword evidence="4" id="KW-0808">Transferase</keyword>
<dbReference type="SUPFAM" id="SSF55874">
    <property type="entry name" value="ATPase domain of HSP90 chaperone/DNA topoisomerase II/histidine kinase"/>
    <property type="match status" value="1"/>
</dbReference>
<evidence type="ECO:0000256" key="9">
    <source>
        <dbReference type="PROSITE-ProRule" id="PRU00169"/>
    </source>
</evidence>
<dbReference type="PANTHER" id="PTHR43065:SF42">
    <property type="entry name" value="TWO-COMPONENT SENSOR PPRA"/>
    <property type="match status" value="1"/>
</dbReference>
<dbReference type="InterPro" id="IPR005467">
    <property type="entry name" value="His_kinase_dom"/>
</dbReference>
<evidence type="ECO:0000256" key="7">
    <source>
        <dbReference type="ARBA" id="ARBA00022840"/>
    </source>
</evidence>
<dbReference type="Pfam" id="PF02518">
    <property type="entry name" value="HATPase_c"/>
    <property type="match status" value="1"/>
</dbReference>
<dbReference type="PROSITE" id="PS50112">
    <property type="entry name" value="PAS"/>
    <property type="match status" value="1"/>
</dbReference>